<dbReference type="GO" id="GO:0016020">
    <property type="term" value="C:membrane"/>
    <property type="evidence" value="ECO:0007669"/>
    <property type="project" value="TreeGrafter"/>
</dbReference>
<sequence length="267" mass="28908">MKVYDKKIIVTGAANGIGREITLQLLNKGAHVIALDISMKALDELVDVAAEKGSNLTTYVVDITDREAIGQTRNKIIQKFQSVDGVINNAGIIQPFVKLNELSYEVIEKVMNVNFWGCLNITKAFLPDLVKQEEAHLVNVSSMGGFLPVPGQTIYGAAKASVKLMTEGLAQELKDTNVKVSVVFPGAVGTNIMKNSGIDNAPKMENSGKASMVLSPHRAAAQIIKGIEKNKARNFVGKDSKIMDCLYRISSGFASNLVGKQMKKLLE</sequence>
<dbReference type="InterPro" id="IPR020904">
    <property type="entry name" value="Sc_DH/Rdtase_CS"/>
</dbReference>
<evidence type="ECO:0000256" key="1">
    <source>
        <dbReference type="ARBA" id="ARBA00006484"/>
    </source>
</evidence>
<evidence type="ECO:0000313" key="5">
    <source>
        <dbReference type="Proteomes" id="UP001207408"/>
    </source>
</evidence>
<dbReference type="PRINTS" id="PR00080">
    <property type="entry name" value="SDRFAMILY"/>
</dbReference>
<dbReference type="InterPro" id="IPR036291">
    <property type="entry name" value="NAD(P)-bd_dom_sf"/>
</dbReference>
<keyword evidence="5" id="KW-1185">Reference proteome</keyword>
<dbReference type="PROSITE" id="PS00061">
    <property type="entry name" value="ADH_SHORT"/>
    <property type="match status" value="1"/>
</dbReference>
<dbReference type="InterPro" id="IPR002347">
    <property type="entry name" value="SDR_fam"/>
</dbReference>
<dbReference type="PANTHER" id="PTHR44196:SF1">
    <property type="entry name" value="DEHYDROGENASE_REDUCTASE SDR FAMILY MEMBER 7B"/>
    <property type="match status" value="1"/>
</dbReference>
<dbReference type="EMBL" id="JAPDPI010000044">
    <property type="protein sequence ID" value="MCW3807348.1"/>
    <property type="molecule type" value="Genomic_DNA"/>
</dbReference>
<gene>
    <name evidence="4" type="ORF">OM074_17050</name>
</gene>
<comment type="similarity">
    <text evidence="1 3">Belongs to the short-chain dehydrogenases/reductases (SDR) family.</text>
</comment>
<organism evidence="4 5">
    <name type="scientific">Plebeiibacterium marinum</name>
    <dbReference type="NCBI Taxonomy" id="2992111"/>
    <lineage>
        <taxon>Bacteria</taxon>
        <taxon>Pseudomonadati</taxon>
        <taxon>Bacteroidota</taxon>
        <taxon>Bacteroidia</taxon>
        <taxon>Marinilabiliales</taxon>
        <taxon>Marinilabiliaceae</taxon>
        <taxon>Plebeiibacterium</taxon>
    </lineage>
</organism>
<dbReference type="Gene3D" id="3.40.50.720">
    <property type="entry name" value="NAD(P)-binding Rossmann-like Domain"/>
    <property type="match status" value="1"/>
</dbReference>
<name>A0AAE3MG32_9BACT</name>
<dbReference type="GO" id="GO:0016491">
    <property type="term" value="F:oxidoreductase activity"/>
    <property type="evidence" value="ECO:0007669"/>
    <property type="project" value="UniProtKB-KW"/>
</dbReference>
<comment type="caution">
    <text evidence="4">The sequence shown here is derived from an EMBL/GenBank/DDBJ whole genome shotgun (WGS) entry which is preliminary data.</text>
</comment>
<dbReference type="AlphaFoldDB" id="A0AAE3MG32"/>
<proteinExistence type="inferred from homology"/>
<keyword evidence="2" id="KW-0560">Oxidoreductase</keyword>
<accession>A0AAE3MG32</accession>
<dbReference type="PRINTS" id="PR00081">
    <property type="entry name" value="GDHRDH"/>
</dbReference>
<dbReference type="Pfam" id="PF00106">
    <property type="entry name" value="adh_short"/>
    <property type="match status" value="1"/>
</dbReference>
<dbReference type="SUPFAM" id="SSF51735">
    <property type="entry name" value="NAD(P)-binding Rossmann-fold domains"/>
    <property type="match status" value="1"/>
</dbReference>
<evidence type="ECO:0000313" key="4">
    <source>
        <dbReference type="EMBL" id="MCW3807348.1"/>
    </source>
</evidence>
<dbReference type="PANTHER" id="PTHR44196">
    <property type="entry name" value="DEHYDROGENASE/REDUCTASE SDR FAMILY MEMBER 7B"/>
    <property type="match status" value="1"/>
</dbReference>
<dbReference type="CDD" id="cd05233">
    <property type="entry name" value="SDR_c"/>
    <property type="match status" value="1"/>
</dbReference>
<reference evidence="4" key="1">
    <citation type="submission" date="2022-10" db="EMBL/GenBank/DDBJ databases">
        <authorList>
            <person name="Yu W.X."/>
        </authorList>
    </citation>
    <scope>NUCLEOTIDE SEQUENCE</scope>
    <source>
        <strain evidence="4">D04</strain>
    </source>
</reference>
<dbReference type="Proteomes" id="UP001207408">
    <property type="component" value="Unassembled WGS sequence"/>
</dbReference>
<dbReference type="RefSeq" id="WP_301201668.1">
    <property type="nucleotide sequence ID" value="NZ_JAPDPI010000044.1"/>
</dbReference>
<evidence type="ECO:0000256" key="2">
    <source>
        <dbReference type="ARBA" id="ARBA00023002"/>
    </source>
</evidence>
<evidence type="ECO:0000256" key="3">
    <source>
        <dbReference type="RuleBase" id="RU000363"/>
    </source>
</evidence>
<protein>
    <submittedName>
        <fullName evidence="4">SDR family oxidoreductase</fullName>
    </submittedName>
</protein>